<dbReference type="PANTHER" id="PTHR20961">
    <property type="entry name" value="GLYCOSYLTRANSFERASE"/>
    <property type="match status" value="1"/>
</dbReference>
<reference evidence="10 11" key="1">
    <citation type="submission" date="2024-04" db="EMBL/GenBank/DDBJ databases">
        <title>Tritrichomonas musculus Genome.</title>
        <authorList>
            <person name="Alves-Ferreira E."/>
            <person name="Grigg M."/>
            <person name="Lorenzi H."/>
            <person name="Galac M."/>
        </authorList>
    </citation>
    <scope>NUCLEOTIDE SEQUENCE [LARGE SCALE GENOMIC DNA]</scope>
    <source>
        <strain evidence="10 11">EAF2021</strain>
    </source>
</reference>
<keyword evidence="3" id="KW-0808">Transferase</keyword>
<protein>
    <recommendedName>
        <fullName evidence="9">Glycosyltransferase 61 catalytic domain-containing protein</fullName>
    </recommendedName>
</protein>
<evidence type="ECO:0000256" key="5">
    <source>
        <dbReference type="ARBA" id="ARBA00022989"/>
    </source>
</evidence>
<dbReference type="Proteomes" id="UP001470230">
    <property type="component" value="Unassembled WGS sequence"/>
</dbReference>
<keyword evidence="4 8" id="KW-0812">Transmembrane</keyword>
<keyword evidence="6 8" id="KW-0472">Membrane</keyword>
<evidence type="ECO:0000256" key="2">
    <source>
        <dbReference type="ARBA" id="ARBA00022676"/>
    </source>
</evidence>
<evidence type="ECO:0000256" key="4">
    <source>
        <dbReference type="ARBA" id="ARBA00022692"/>
    </source>
</evidence>
<evidence type="ECO:0000256" key="1">
    <source>
        <dbReference type="ARBA" id="ARBA00004167"/>
    </source>
</evidence>
<feature type="transmembrane region" description="Helical" evidence="8">
    <location>
        <begin position="79"/>
        <end position="103"/>
    </location>
</feature>
<sequence length="651" mass="76297">MNLILLNEISCGVTAIIWDFESRDGGSTLPKRIFLPFLYHSYIFRGYLARGFLIKHWRNTYKSRSRMPFPRKFIKDKQNLIFIIYFLFSFCLVDYILLLFFPYPEPTENDINKNEEKYITINSLPSVCDSIEEVSTKNDIIIVKYKRLLPTKNQTYLLSHFALRTNWLSQVIFFPLGTAKLEKRSSNTISFSFYLPVVDNYSAILICAAPDKNVSTDYNELEPYIISKTDIRLTATEFDIHDINYFDYSRFRCHHKEVFETRWCEFRNIAFFDHHFFFFSPAVFEFPEPFIVPGPRAPPFDKDTDRFIIEPIVLNLSPSELNKKFEEDNDFDDDPRHLSSITDFCYVYGVFHNYYMLWHTIFDFMIPLYNFINHVLKGSDTKENRRIYVRSDGVWAFHSFMKIFSIYPVTIIEDQNPTILMHAGTIGIEKLERDPNPKRTYDDSIAFQYNFNRSTAIGMREAILNELVIPANEVGYGKQPYVILIDRGKGSRNIGNIDELFELMKSTCSFCHVEKVQLHLINVDQQIEMASRASVIAGLHGSGLSHVIWMQESRKSHSTHLIEILPYNYSCRNWYNVAADVAGAQYHAVMNKEVPETHNSQLKYCWKNPQRCPTLNCHDLLRDQPTTVELDTFNETWLPIVDELRSTVIKI</sequence>
<name>A0ABR2KXH0_9EUKA</name>
<proteinExistence type="predicted"/>
<keyword evidence="7" id="KW-0325">Glycoprotein</keyword>
<accession>A0ABR2KXH0</accession>
<feature type="domain" description="Glycosyltransferase 61 catalytic" evidence="9">
    <location>
        <begin position="409"/>
        <end position="553"/>
    </location>
</feature>
<dbReference type="InterPro" id="IPR007657">
    <property type="entry name" value="Glycosyltransferase_61"/>
</dbReference>
<keyword evidence="2" id="KW-0328">Glycosyltransferase</keyword>
<evidence type="ECO:0000256" key="6">
    <source>
        <dbReference type="ARBA" id="ARBA00023136"/>
    </source>
</evidence>
<evidence type="ECO:0000256" key="3">
    <source>
        <dbReference type="ARBA" id="ARBA00022679"/>
    </source>
</evidence>
<keyword evidence="11" id="KW-1185">Reference proteome</keyword>
<evidence type="ECO:0000313" key="10">
    <source>
        <dbReference type="EMBL" id="KAK8895804.1"/>
    </source>
</evidence>
<evidence type="ECO:0000256" key="7">
    <source>
        <dbReference type="ARBA" id="ARBA00023180"/>
    </source>
</evidence>
<comment type="subcellular location">
    <subcellularLocation>
        <location evidence="1">Membrane</location>
        <topology evidence="1">Single-pass membrane protein</topology>
    </subcellularLocation>
</comment>
<gene>
    <name evidence="10" type="ORF">M9Y10_013689</name>
</gene>
<dbReference type="InterPro" id="IPR049625">
    <property type="entry name" value="Glyco_transf_61_cat"/>
</dbReference>
<keyword evidence="5 8" id="KW-1133">Transmembrane helix</keyword>
<dbReference type="Pfam" id="PF04577">
    <property type="entry name" value="Glyco_transf_61"/>
    <property type="match status" value="1"/>
</dbReference>
<organism evidence="10 11">
    <name type="scientific">Tritrichomonas musculus</name>
    <dbReference type="NCBI Taxonomy" id="1915356"/>
    <lineage>
        <taxon>Eukaryota</taxon>
        <taxon>Metamonada</taxon>
        <taxon>Parabasalia</taxon>
        <taxon>Tritrichomonadida</taxon>
        <taxon>Tritrichomonadidae</taxon>
        <taxon>Tritrichomonas</taxon>
    </lineage>
</organism>
<feature type="transmembrane region" description="Helical" evidence="8">
    <location>
        <begin position="37"/>
        <end position="58"/>
    </location>
</feature>
<dbReference type="EMBL" id="JAPFFF010000002">
    <property type="protein sequence ID" value="KAK8895804.1"/>
    <property type="molecule type" value="Genomic_DNA"/>
</dbReference>
<comment type="caution">
    <text evidence="10">The sequence shown here is derived from an EMBL/GenBank/DDBJ whole genome shotgun (WGS) entry which is preliminary data.</text>
</comment>
<evidence type="ECO:0000256" key="8">
    <source>
        <dbReference type="SAM" id="Phobius"/>
    </source>
</evidence>
<evidence type="ECO:0000259" key="9">
    <source>
        <dbReference type="Pfam" id="PF04577"/>
    </source>
</evidence>
<dbReference type="PANTHER" id="PTHR20961:SF38">
    <property type="entry name" value="PROTEIN O-LINKED-MANNOSE BETA-1,4-N-ACETYLGLUCOSAMINYLTRANSFERASE 2"/>
    <property type="match status" value="1"/>
</dbReference>
<evidence type="ECO:0000313" key="11">
    <source>
        <dbReference type="Proteomes" id="UP001470230"/>
    </source>
</evidence>